<organism evidence="8 9">
    <name type="scientific">Frankia canadensis</name>
    <dbReference type="NCBI Taxonomy" id="1836972"/>
    <lineage>
        <taxon>Bacteria</taxon>
        <taxon>Bacillati</taxon>
        <taxon>Actinomycetota</taxon>
        <taxon>Actinomycetes</taxon>
        <taxon>Frankiales</taxon>
        <taxon>Frankiaceae</taxon>
        <taxon>Frankia</taxon>
    </lineage>
</organism>
<evidence type="ECO:0000259" key="7">
    <source>
        <dbReference type="Pfam" id="PF02771"/>
    </source>
</evidence>
<evidence type="ECO:0000256" key="3">
    <source>
        <dbReference type="ARBA" id="ARBA00022630"/>
    </source>
</evidence>
<feature type="domain" description="Acyl-CoA dehydrogenase/oxidase N-terminal" evidence="7">
    <location>
        <begin position="6"/>
        <end position="94"/>
    </location>
</feature>
<dbReference type="InterPro" id="IPR046373">
    <property type="entry name" value="Acyl-CoA_Oxase/DH_mid-dom_sf"/>
</dbReference>
<evidence type="ECO:0000256" key="2">
    <source>
        <dbReference type="ARBA" id="ARBA00009347"/>
    </source>
</evidence>
<proteinExistence type="inferred from homology"/>
<dbReference type="InterPro" id="IPR009075">
    <property type="entry name" value="AcylCo_DH/oxidase_C"/>
</dbReference>
<sequence>MQWSLSEEQTAYRKALRDWLGDVAPPDVARSWLDAGDPATFTTRLRADGWSGVGVPEDVGGQGGGMVELALTAEELARHAVPSAAWLATMVILPVLAARPEVLEGAVHGTGATLAVNAESIVSEAPALTADAQGRVSGAVPRVLAAGEVGALVVPVAADEGLALFLVDPAGPGVRITPRSLLDRSRSVADVAFDCAPCTPLADPADVRDQGGTRPEELLADAAARAAVLVAADSLGTSERMLDMAVEYSLQRHQFGVPIGSFQAVKHAAATILVGSEAARSVVYFAAASVQGGDPWALAHAAAAKAQVTAEGARAADSALTMHGAIGYTWEHDLHLFYKRAKLDEFLYGSPTAWNEVLATYLLPDR</sequence>
<evidence type="ECO:0000313" key="8">
    <source>
        <dbReference type="EMBL" id="SNQ47719.1"/>
    </source>
</evidence>
<dbReference type="AlphaFoldDB" id="A0A2I2KPY4"/>
<dbReference type="PANTHER" id="PTHR43884:SF20">
    <property type="entry name" value="ACYL-COA DEHYDROGENASE FADE28"/>
    <property type="match status" value="1"/>
</dbReference>
<evidence type="ECO:0000256" key="4">
    <source>
        <dbReference type="ARBA" id="ARBA00022827"/>
    </source>
</evidence>
<dbReference type="Pfam" id="PF02771">
    <property type="entry name" value="Acyl-CoA_dh_N"/>
    <property type="match status" value="1"/>
</dbReference>
<feature type="domain" description="Acyl-CoA dehydrogenase/oxidase C-terminal" evidence="6">
    <location>
        <begin position="227"/>
        <end position="350"/>
    </location>
</feature>
<dbReference type="Gene3D" id="1.10.540.10">
    <property type="entry name" value="Acyl-CoA dehydrogenase/oxidase, N-terminal domain"/>
    <property type="match status" value="1"/>
</dbReference>
<dbReference type="RefSeq" id="WP_101831502.1">
    <property type="nucleotide sequence ID" value="NZ_FZMO01000112.1"/>
</dbReference>
<dbReference type="GO" id="GO:0003995">
    <property type="term" value="F:acyl-CoA dehydrogenase activity"/>
    <property type="evidence" value="ECO:0007669"/>
    <property type="project" value="TreeGrafter"/>
</dbReference>
<evidence type="ECO:0000313" key="9">
    <source>
        <dbReference type="Proteomes" id="UP000234331"/>
    </source>
</evidence>
<keyword evidence="3" id="KW-0285">Flavoprotein</keyword>
<evidence type="ECO:0000256" key="1">
    <source>
        <dbReference type="ARBA" id="ARBA00001974"/>
    </source>
</evidence>
<dbReference type="GO" id="GO:0050660">
    <property type="term" value="F:flavin adenine dinucleotide binding"/>
    <property type="evidence" value="ECO:0007669"/>
    <property type="project" value="InterPro"/>
</dbReference>
<keyword evidence="5" id="KW-0560">Oxidoreductase</keyword>
<protein>
    <submittedName>
        <fullName evidence="8">Acyl-CoA dehydrogenase</fullName>
    </submittedName>
</protein>
<comment type="similarity">
    <text evidence="2">Belongs to the acyl-CoA dehydrogenase family.</text>
</comment>
<dbReference type="Pfam" id="PF00441">
    <property type="entry name" value="Acyl-CoA_dh_1"/>
    <property type="match status" value="1"/>
</dbReference>
<accession>A0A2I2KPY4</accession>
<dbReference type="OrthoDB" id="7328575at2"/>
<dbReference type="Gene3D" id="2.40.110.10">
    <property type="entry name" value="Butyryl-CoA Dehydrogenase, subunit A, domain 2"/>
    <property type="match status" value="1"/>
</dbReference>
<dbReference type="EMBL" id="FZMO01000112">
    <property type="protein sequence ID" value="SNQ47719.1"/>
    <property type="molecule type" value="Genomic_DNA"/>
</dbReference>
<dbReference type="InterPro" id="IPR036250">
    <property type="entry name" value="AcylCo_DH-like_C"/>
</dbReference>
<dbReference type="PANTHER" id="PTHR43884">
    <property type="entry name" value="ACYL-COA DEHYDROGENASE"/>
    <property type="match status" value="1"/>
</dbReference>
<evidence type="ECO:0000256" key="5">
    <source>
        <dbReference type="ARBA" id="ARBA00023002"/>
    </source>
</evidence>
<dbReference type="Gene3D" id="1.20.140.10">
    <property type="entry name" value="Butyryl-CoA Dehydrogenase, subunit A, domain 3"/>
    <property type="match status" value="1"/>
</dbReference>
<keyword evidence="4" id="KW-0274">FAD</keyword>
<gene>
    <name evidence="8" type="ORF">FRACA_20116</name>
</gene>
<dbReference type="InterPro" id="IPR013786">
    <property type="entry name" value="AcylCoA_DH/ox_N"/>
</dbReference>
<name>A0A2I2KPY4_9ACTN</name>
<keyword evidence="9" id="KW-1185">Reference proteome</keyword>
<dbReference type="SUPFAM" id="SSF56645">
    <property type="entry name" value="Acyl-CoA dehydrogenase NM domain-like"/>
    <property type="match status" value="1"/>
</dbReference>
<dbReference type="InterPro" id="IPR037069">
    <property type="entry name" value="AcylCoA_DH/ox_N_sf"/>
</dbReference>
<dbReference type="SUPFAM" id="SSF47203">
    <property type="entry name" value="Acyl-CoA dehydrogenase C-terminal domain-like"/>
    <property type="match status" value="1"/>
</dbReference>
<evidence type="ECO:0000259" key="6">
    <source>
        <dbReference type="Pfam" id="PF00441"/>
    </source>
</evidence>
<reference evidence="8 9" key="1">
    <citation type="submission" date="2017-06" db="EMBL/GenBank/DDBJ databases">
        <authorList>
            <person name="Kim H.J."/>
            <person name="Triplett B.A."/>
        </authorList>
    </citation>
    <scope>NUCLEOTIDE SEQUENCE [LARGE SCALE GENOMIC DNA]</scope>
    <source>
        <strain evidence="8">FRACA_ARgP5</strain>
    </source>
</reference>
<comment type="cofactor">
    <cofactor evidence="1">
        <name>FAD</name>
        <dbReference type="ChEBI" id="CHEBI:57692"/>
    </cofactor>
</comment>
<dbReference type="InterPro" id="IPR009100">
    <property type="entry name" value="AcylCoA_DH/oxidase_NM_dom_sf"/>
</dbReference>
<dbReference type="Proteomes" id="UP000234331">
    <property type="component" value="Unassembled WGS sequence"/>
</dbReference>